<keyword evidence="1" id="KW-1133">Transmembrane helix</keyword>
<comment type="caution">
    <text evidence="2">The sequence shown here is derived from an EMBL/GenBank/DDBJ whole genome shotgun (WGS) entry which is preliminary data.</text>
</comment>
<gene>
    <name evidence="2" type="ORF">CfE428DRAFT_1657</name>
</gene>
<dbReference type="EMBL" id="ABVL01000004">
    <property type="protein sequence ID" value="EDY20460.1"/>
    <property type="molecule type" value="Genomic_DNA"/>
</dbReference>
<name>B4CYB9_9BACT</name>
<keyword evidence="3" id="KW-1185">Reference proteome</keyword>
<dbReference type="NCBIfam" id="TIGR02599">
    <property type="entry name" value="Verru_Chthon cassette protein C"/>
    <property type="match status" value="1"/>
</dbReference>
<keyword evidence="1" id="KW-0812">Transmembrane</keyword>
<dbReference type="SUPFAM" id="SSF54523">
    <property type="entry name" value="Pili subunits"/>
    <property type="match status" value="1"/>
</dbReference>
<organism evidence="2 3">
    <name type="scientific">Chthoniobacter flavus Ellin428</name>
    <dbReference type="NCBI Taxonomy" id="497964"/>
    <lineage>
        <taxon>Bacteria</taxon>
        <taxon>Pseudomonadati</taxon>
        <taxon>Verrucomicrobiota</taxon>
        <taxon>Spartobacteria</taxon>
        <taxon>Chthoniobacterales</taxon>
        <taxon>Chthoniobacteraceae</taxon>
        <taxon>Chthoniobacter</taxon>
    </lineage>
</organism>
<dbReference type="InParanoid" id="B4CYB9"/>
<dbReference type="InterPro" id="IPR012902">
    <property type="entry name" value="N_methyl_site"/>
</dbReference>
<evidence type="ECO:0000313" key="2">
    <source>
        <dbReference type="EMBL" id="EDY20460.1"/>
    </source>
</evidence>
<reference evidence="2 3" key="1">
    <citation type="journal article" date="2011" name="J. Bacteriol.">
        <title>Genome sequence of Chthoniobacter flavus Ellin428, an aerobic heterotrophic soil bacterium.</title>
        <authorList>
            <person name="Kant R."/>
            <person name="van Passel M.W."/>
            <person name="Palva A."/>
            <person name="Lucas S."/>
            <person name="Lapidus A."/>
            <person name="Glavina Del Rio T."/>
            <person name="Dalin E."/>
            <person name="Tice H."/>
            <person name="Bruce D."/>
            <person name="Goodwin L."/>
            <person name="Pitluck S."/>
            <person name="Larimer F.W."/>
            <person name="Land M.L."/>
            <person name="Hauser L."/>
            <person name="Sangwan P."/>
            <person name="de Vos W.M."/>
            <person name="Janssen P.H."/>
            <person name="Smidt H."/>
        </authorList>
    </citation>
    <scope>NUCLEOTIDE SEQUENCE [LARGE SCALE GENOMIC DNA]</scope>
    <source>
        <strain evidence="2 3">Ellin428</strain>
    </source>
</reference>
<proteinExistence type="predicted"/>
<feature type="transmembrane region" description="Helical" evidence="1">
    <location>
        <begin position="20"/>
        <end position="40"/>
    </location>
</feature>
<dbReference type="eggNOG" id="ENOG5033R78">
    <property type="taxonomic scope" value="Bacteria"/>
</dbReference>
<dbReference type="Pfam" id="PF07963">
    <property type="entry name" value="N_methyl"/>
    <property type="match status" value="1"/>
</dbReference>
<dbReference type="InterPro" id="IPR019839">
    <property type="entry name" value="Verru/Chthon_C"/>
</dbReference>
<evidence type="ECO:0000256" key="1">
    <source>
        <dbReference type="SAM" id="Phobius"/>
    </source>
</evidence>
<dbReference type="Proteomes" id="UP000005824">
    <property type="component" value="Unassembled WGS sequence"/>
</dbReference>
<protein>
    <recommendedName>
        <fullName evidence="4">Verru_Chthon cassette protein C</fullName>
    </recommendedName>
</protein>
<evidence type="ECO:0008006" key="4">
    <source>
        <dbReference type="Google" id="ProtNLM"/>
    </source>
</evidence>
<keyword evidence="1" id="KW-0472">Membrane</keyword>
<sequence precursor="true">MRGTPVTFRFHEAFTLVELLVVVAVLGLIMTMMFNVLGATQRVYTDSRSRVEQFREARVAFESVTRRLSEATLNTYWDYNDPNQPTKYVRQSELHFIAGPAEKLLNAANLNQTLTQAVFFQAPFGVTNDPNDAAAATAMNAWGYFLTCDTDSDLGALPAFLGSRVMPRKRCRLMEFRQPSERLSIYSPPGGVASGFKGLTSASFGDATAWFNNTSLLKDSTVTPPLKVSRPIAENIVALIISPRSPVPPKSTSAHDYDVAPNYFYDSRMFLTDSSNTLAPLTRHQLPPSVVVTMVALDERTASRYESGSQSTGQLVDQSWFQQVSLFDADISALTASLIAKRLNYEVFSTTVPIRSAKWSASISP</sequence>
<evidence type="ECO:0000313" key="3">
    <source>
        <dbReference type="Proteomes" id="UP000005824"/>
    </source>
</evidence>
<dbReference type="STRING" id="497964.CfE428DRAFT_1657"/>
<dbReference type="NCBIfam" id="TIGR02532">
    <property type="entry name" value="IV_pilin_GFxxxE"/>
    <property type="match status" value="1"/>
</dbReference>
<dbReference type="AlphaFoldDB" id="B4CYB9"/>
<accession>B4CYB9</accession>
<dbReference type="InterPro" id="IPR045584">
    <property type="entry name" value="Pilin-like"/>
</dbReference>